<comment type="caution">
    <text evidence="2">The sequence shown here is derived from an EMBL/GenBank/DDBJ whole genome shotgun (WGS) entry which is preliminary data.</text>
</comment>
<dbReference type="EMBL" id="JBHRYN010000011">
    <property type="protein sequence ID" value="MFC3701929.1"/>
    <property type="molecule type" value="Genomic_DNA"/>
</dbReference>
<evidence type="ECO:0000313" key="2">
    <source>
        <dbReference type="EMBL" id="MFC3701929.1"/>
    </source>
</evidence>
<accession>A0ABV7WUB8</accession>
<keyword evidence="3" id="KW-1185">Reference proteome</keyword>
<dbReference type="PROSITE" id="PS51257">
    <property type="entry name" value="PROKAR_LIPOPROTEIN"/>
    <property type="match status" value="1"/>
</dbReference>
<protein>
    <submittedName>
        <fullName evidence="2">Carboxypeptidase-like regulatory domain-containing protein</fullName>
    </submittedName>
</protein>
<feature type="signal peptide" evidence="1">
    <location>
        <begin position="1"/>
        <end position="18"/>
    </location>
</feature>
<gene>
    <name evidence="2" type="ORF">ACFOND_09785</name>
</gene>
<name>A0ABV7WUB8_9GAMM</name>
<proteinExistence type="predicted"/>
<organism evidence="2 3">
    <name type="scientific">Reinekea marina</name>
    <dbReference type="NCBI Taxonomy" id="1310421"/>
    <lineage>
        <taxon>Bacteria</taxon>
        <taxon>Pseudomonadati</taxon>
        <taxon>Pseudomonadota</taxon>
        <taxon>Gammaproteobacteria</taxon>
        <taxon>Oceanospirillales</taxon>
        <taxon>Saccharospirillaceae</taxon>
        <taxon>Reinekea</taxon>
    </lineage>
</organism>
<dbReference type="SUPFAM" id="SSF49478">
    <property type="entry name" value="Cna protein B-type domain"/>
    <property type="match status" value="1"/>
</dbReference>
<keyword evidence="1" id="KW-0732">Signal</keyword>
<evidence type="ECO:0000313" key="3">
    <source>
        <dbReference type="Proteomes" id="UP001595710"/>
    </source>
</evidence>
<sequence>MKKLIVVFTLFLVSCASLEPKSTESSALTGTISVELNKPWRLFYKGVQKTPIQIKIENLDTGKTHLIKSNSQGFYFLANVPPGHYAMSQWKIERSTSSENWFMTGALTNNYVEAQPGTIGVFKPVSASVSVISANKNKLDFRTNLGVVNKEALHGMIARDFPSWLSYLK</sequence>
<dbReference type="Proteomes" id="UP001595710">
    <property type="component" value="Unassembled WGS sequence"/>
</dbReference>
<evidence type="ECO:0000256" key="1">
    <source>
        <dbReference type="SAM" id="SignalP"/>
    </source>
</evidence>
<feature type="chain" id="PRO_5046634346" evidence="1">
    <location>
        <begin position="19"/>
        <end position="169"/>
    </location>
</feature>
<reference evidence="3" key="1">
    <citation type="journal article" date="2019" name="Int. J. Syst. Evol. Microbiol.">
        <title>The Global Catalogue of Microorganisms (GCM) 10K type strain sequencing project: providing services to taxonomists for standard genome sequencing and annotation.</title>
        <authorList>
            <consortium name="The Broad Institute Genomics Platform"/>
            <consortium name="The Broad Institute Genome Sequencing Center for Infectious Disease"/>
            <person name="Wu L."/>
            <person name="Ma J."/>
        </authorList>
    </citation>
    <scope>NUCLEOTIDE SEQUENCE [LARGE SCALE GENOMIC DNA]</scope>
    <source>
        <strain evidence="3">CECT 8288</strain>
    </source>
</reference>
<dbReference type="RefSeq" id="WP_290283083.1">
    <property type="nucleotide sequence ID" value="NZ_JAUFQI010000001.1"/>
</dbReference>